<dbReference type="NCBIfam" id="TIGR00138">
    <property type="entry name" value="rsmG_gidB"/>
    <property type="match status" value="1"/>
</dbReference>
<organism evidence="8">
    <name type="scientific">Candidatus Caldatribacterium californiense</name>
    <dbReference type="NCBI Taxonomy" id="1454726"/>
    <lineage>
        <taxon>Bacteria</taxon>
        <taxon>Pseudomonadati</taxon>
        <taxon>Atribacterota</taxon>
        <taxon>Atribacteria</taxon>
        <taxon>Atribacterales</taxon>
        <taxon>Candidatus Caldatribacteriaceae</taxon>
        <taxon>Candidatus Caldatribacterium</taxon>
    </lineage>
</organism>
<comment type="caution">
    <text evidence="8">The sequence shown here is derived from an EMBL/GenBank/DDBJ whole genome shotgun (WGS) entry which is preliminary data.</text>
</comment>
<evidence type="ECO:0000256" key="4">
    <source>
        <dbReference type="ARBA" id="ARBA00022679"/>
    </source>
</evidence>
<keyword evidence="3 6" id="KW-0489">Methyltransferase</keyword>
<dbReference type="Pfam" id="PF02527">
    <property type="entry name" value="GidB"/>
    <property type="match status" value="1"/>
</dbReference>
<dbReference type="PANTHER" id="PTHR31760">
    <property type="entry name" value="S-ADENOSYL-L-METHIONINE-DEPENDENT METHYLTRANSFERASES SUPERFAMILY PROTEIN"/>
    <property type="match status" value="1"/>
</dbReference>
<sequence>MDKLKNIFREGRALLGVSLSEEQEERMLLFVHLLNEANRSLNLTGFKTEEDILVEGVLDSLTAFTLEDLVFVGKRLLDVGTGGGIPGIPLKIACPSLKLTLIEATAKKCHFLETTLRALGLEGVDVLCERAETLAHHSSLREQFDLATARALGGLRETLELTVPFLRCGGLAFYYKGREAKKEAEEAQRALEVLRCSIRTLREVAIPFRSRKTTLILVEKEAPTPLPYPRRPGIPKKRPL</sequence>
<evidence type="ECO:0000256" key="5">
    <source>
        <dbReference type="ARBA" id="ARBA00022691"/>
    </source>
</evidence>
<evidence type="ECO:0000256" key="6">
    <source>
        <dbReference type="HAMAP-Rule" id="MF_00074"/>
    </source>
</evidence>
<name>A0A7V3YIA3_9BACT</name>
<dbReference type="PANTHER" id="PTHR31760:SF0">
    <property type="entry name" value="S-ADENOSYL-L-METHIONINE-DEPENDENT METHYLTRANSFERASES SUPERFAMILY PROTEIN"/>
    <property type="match status" value="1"/>
</dbReference>
<comment type="function">
    <text evidence="6">Specifically methylates the N7 position of a guanine in 16S rRNA.</text>
</comment>
<keyword evidence="1 6" id="KW-0963">Cytoplasm</keyword>
<comment type="subcellular location">
    <subcellularLocation>
        <location evidence="6">Cytoplasm</location>
    </subcellularLocation>
</comment>
<dbReference type="FunFam" id="3.40.50.150:FF:000041">
    <property type="entry name" value="Ribosomal RNA small subunit methyltransferase G"/>
    <property type="match status" value="1"/>
</dbReference>
<feature type="binding site" evidence="6">
    <location>
        <position position="150"/>
    </location>
    <ligand>
        <name>S-adenosyl-L-methionine</name>
        <dbReference type="ChEBI" id="CHEBI:59789"/>
    </ligand>
</feature>
<feature type="binding site" evidence="6">
    <location>
        <begin position="103"/>
        <end position="105"/>
    </location>
    <ligand>
        <name>S-adenosyl-L-methionine</name>
        <dbReference type="ChEBI" id="CHEBI:59789"/>
    </ligand>
</feature>
<dbReference type="EMBL" id="DTFV01000123">
    <property type="protein sequence ID" value="HGI31351.1"/>
    <property type="molecule type" value="Genomic_DNA"/>
</dbReference>
<feature type="binding site" evidence="6">
    <location>
        <begin position="131"/>
        <end position="132"/>
    </location>
    <ligand>
        <name>S-adenosyl-L-methionine</name>
        <dbReference type="ChEBI" id="CHEBI:59789"/>
    </ligand>
</feature>
<dbReference type="InterPro" id="IPR003682">
    <property type="entry name" value="rRNA_ssu_MeTfrase_G"/>
</dbReference>
<feature type="coiled-coil region" evidence="7">
    <location>
        <begin position="177"/>
        <end position="204"/>
    </location>
</feature>
<keyword evidence="4 6" id="KW-0808">Transferase</keyword>
<accession>A0A7V3YIA3</accession>
<feature type="binding site" evidence="6">
    <location>
        <position position="80"/>
    </location>
    <ligand>
        <name>S-adenosyl-L-methionine</name>
        <dbReference type="ChEBI" id="CHEBI:59789"/>
    </ligand>
</feature>
<gene>
    <name evidence="6 8" type="primary">rsmG</name>
    <name evidence="8" type="ORF">ENV30_08630</name>
</gene>
<evidence type="ECO:0000256" key="2">
    <source>
        <dbReference type="ARBA" id="ARBA00022552"/>
    </source>
</evidence>
<evidence type="ECO:0000256" key="7">
    <source>
        <dbReference type="SAM" id="Coils"/>
    </source>
</evidence>
<evidence type="ECO:0000313" key="8">
    <source>
        <dbReference type="EMBL" id="HGI31351.1"/>
    </source>
</evidence>
<dbReference type="HAMAP" id="MF_00074">
    <property type="entry name" value="16SrRNA_methyltr_G"/>
    <property type="match status" value="1"/>
</dbReference>
<dbReference type="EC" id="2.1.1.-" evidence="6"/>
<proteinExistence type="inferred from homology"/>
<evidence type="ECO:0000256" key="3">
    <source>
        <dbReference type="ARBA" id="ARBA00022603"/>
    </source>
</evidence>
<dbReference type="Gene3D" id="3.40.50.150">
    <property type="entry name" value="Vaccinia Virus protein VP39"/>
    <property type="match status" value="1"/>
</dbReference>
<reference evidence="8" key="1">
    <citation type="journal article" date="2020" name="mSystems">
        <title>Genome- and Community-Level Interaction Insights into Carbon Utilization and Element Cycling Functions of Hydrothermarchaeota in Hydrothermal Sediment.</title>
        <authorList>
            <person name="Zhou Z."/>
            <person name="Liu Y."/>
            <person name="Xu W."/>
            <person name="Pan J."/>
            <person name="Luo Z.H."/>
            <person name="Li M."/>
        </authorList>
    </citation>
    <scope>NUCLEOTIDE SEQUENCE [LARGE SCALE GENOMIC DNA]</scope>
    <source>
        <strain evidence="8">SpSt-747</strain>
    </source>
</reference>
<protein>
    <recommendedName>
        <fullName evidence="6">Ribosomal RNA small subunit methyltransferase G</fullName>
        <ecNumber evidence="6">2.1.1.-</ecNumber>
    </recommendedName>
    <alternativeName>
        <fullName evidence="6">16S rRNA 7-methylguanosine methyltransferase</fullName>
        <shortName evidence="6">16S rRNA m7G methyltransferase</shortName>
    </alternativeName>
</protein>
<dbReference type="GO" id="GO:0005829">
    <property type="term" value="C:cytosol"/>
    <property type="evidence" value="ECO:0007669"/>
    <property type="project" value="TreeGrafter"/>
</dbReference>
<comment type="caution">
    <text evidence="6">Lacks conserved residue(s) required for the propagation of feature annotation.</text>
</comment>
<dbReference type="InterPro" id="IPR029063">
    <property type="entry name" value="SAM-dependent_MTases_sf"/>
</dbReference>
<dbReference type="PIRSF" id="PIRSF003078">
    <property type="entry name" value="GidB"/>
    <property type="match status" value="1"/>
</dbReference>
<keyword evidence="2 6" id="KW-0698">rRNA processing</keyword>
<keyword evidence="7" id="KW-0175">Coiled coil</keyword>
<comment type="similarity">
    <text evidence="6">Belongs to the methyltransferase superfamily. RNA methyltransferase RsmG family.</text>
</comment>
<dbReference type="GO" id="GO:0070043">
    <property type="term" value="F:rRNA (guanine-N7-)-methyltransferase activity"/>
    <property type="evidence" value="ECO:0007669"/>
    <property type="project" value="UniProtKB-UniRule"/>
</dbReference>
<keyword evidence="5 6" id="KW-0949">S-adenosyl-L-methionine</keyword>
<dbReference type="AlphaFoldDB" id="A0A7V3YIA3"/>
<dbReference type="SUPFAM" id="SSF53335">
    <property type="entry name" value="S-adenosyl-L-methionine-dependent methyltransferases"/>
    <property type="match status" value="1"/>
</dbReference>
<evidence type="ECO:0000256" key="1">
    <source>
        <dbReference type="ARBA" id="ARBA00022490"/>
    </source>
</evidence>